<dbReference type="AlphaFoldDB" id="A0A368SIN7"/>
<sequence>MYVCEGDGAIFIVRVFLPFLWEVWKLLENEMQRGWSSSIKIQRFQHRQSELMMENVTN</sequence>
<name>A0A368SIN7_SETIT</name>
<accession>A0A368SIN7</accession>
<evidence type="ECO:0000313" key="1">
    <source>
        <dbReference type="EMBL" id="RCV42223.1"/>
    </source>
</evidence>
<reference evidence="1" key="1">
    <citation type="journal article" date="2012" name="Nat. Biotechnol.">
        <title>Reference genome sequence of the model plant Setaria.</title>
        <authorList>
            <person name="Bennetzen J.L."/>
            <person name="Schmutz J."/>
            <person name="Wang H."/>
            <person name="Percifield R."/>
            <person name="Hawkins J."/>
            <person name="Pontaroli A.C."/>
            <person name="Estep M."/>
            <person name="Feng L."/>
            <person name="Vaughn J.N."/>
            <person name="Grimwood J."/>
            <person name="Jenkins J."/>
            <person name="Barry K."/>
            <person name="Lindquist E."/>
            <person name="Hellsten U."/>
            <person name="Deshpande S."/>
            <person name="Wang X."/>
            <person name="Wu X."/>
            <person name="Mitros T."/>
            <person name="Triplett J."/>
            <person name="Yang X."/>
            <person name="Ye C.Y."/>
            <person name="Mauro-Herrera M."/>
            <person name="Wang L."/>
            <person name="Li P."/>
            <person name="Sharma M."/>
            <person name="Sharma R."/>
            <person name="Ronald P.C."/>
            <person name="Panaud O."/>
            <person name="Kellogg E.A."/>
            <person name="Brutnell T.P."/>
            <person name="Doust A.N."/>
            <person name="Tuskan G.A."/>
            <person name="Rokhsar D."/>
            <person name="Devos K.M."/>
        </authorList>
    </citation>
    <scope>NUCLEOTIDE SEQUENCE [LARGE SCALE GENOMIC DNA]</scope>
    <source>
        <strain evidence="1">Yugu1</strain>
    </source>
</reference>
<reference evidence="1" key="2">
    <citation type="submission" date="2015-07" db="EMBL/GenBank/DDBJ databases">
        <authorList>
            <person name="Noorani M."/>
        </authorList>
    </citation>
    <scope>NUCLEOTIDE SEQUENCE</scope>
    <source>
        <strain evidence="1">Yugu1</strain>
    </source>
</reference>
<gene>
    <name evidence="1" type="ORF">SETIT_9G199400v2</name>
</gene>
<protein>
    <submittedName>
        <fullName evidence="1">Uncharacterized protein</fullName>
    </submittedName>
</protein>
<proteinExistence type="predicted"/>
<organism evidence="1">
    <name type="scientific">Setaria italica</name>
    <name type="common">Foxtail millet</name>
    <name type="synonym">Panicum italicum</name>
    <dbReference type="NCBI Taxonomy" id="4555"/>
    <lineage>
        <taxon>Eukaryota</taxon>
        <taxon>Viridiplantae</taxon>
        <taxon>Streptophyta</taxon>
        <taxon>Embryophyta</taxon>
        <taxon>Tracheophyta</taxon>
        <taxon>Spermatophyta</taxon>
        <taxon>Magnoliopsida</taxon>
        <taxon>Liliopsida</taxon>
        <taxon>Poales</taxon>
        <taxon>Poaceae</taxon>
        <taxon>PACMAD clade</taxon>
        <taxon>Panicoideae</taxon>
        <taxon>Panicodae</taxon>
        <taxon>Paniceae</taxon>
        <taxon>Cenchrinae</taxon>
        <taxon>Setaria</taxon>
    </lineage>
</organism>
<dbReference type="EMBL" id="CM003536">
    <property type="protein sequence ID" value="RCV42223.1"/>
    <property type="molecule type" value="Genomic_DNA"/>
</dbReference>